<name>A0A4S4FHZ6_9MICO</name>
<dbReference type="InterPro" id="IPR051049">
    <property type="entry name" value="Dienelactone_hydrolase-like"/>
</dbReference>
<dbReference type="Gene3D" id="3.40.50.1820">
    <property type="entry name" value="alpha/beta hydrolase"/>
    <property type="match status" value="1"/>
</dbReference>
<gene>
    <name evidence="2" type="ORF">E6C64_14555</name>
</gene>
<proteinExistence type="predicted"/>
<dbReference type="SUPFAM" id="SSF53474">
    <property type="entry name" value="alpha/beta-Hydrolases"/>
    <property type="match status" value="1"/>
</dbReference>
<dbReference type="AlphaFoldDB" id="A0A4S4FHZ6"/>
<dbReference type="PANTHER" id="PTHR46623:SF6">
    <property type="entry name" value="ALPHA_BETA-HYDROLASES SUPERFAMILY PROTEIN"/>
    <property type="match status" value="1"/>
</dbReference>
<dbReference type="EMBL" id="SSSM01000005">
    <property type="protein sequence ID" value="THG29869.1"/>
    <property type="molecule type" value="Genomic_DNA"/>
</dbReference>
<evidence type="ECO:0000313" key="2">
    <source>
        <dbReference type="EMBL" id="THG29869.1"/>
    </source>
</evidence>
<dbReference type="InterPro" id="IPR029058">
    <property type="entry name" value="AB_hydrolase_fold"/>
</dbReference>
<evidence type="ECO:0000259" key="1">
    <source>
        <dbReference type="Pfam" id="PF01738"/>
    </source>
</evidence>
<dbReference type="OrthoDB" id="2834584at2"/>
<feature type="domain" description="Dienelactone hydrolase" evidence="1">
    <location>
        <begin position="33"/>
        <end position="224"/>
    </location>
</feature>
<dbReference type="GO" id="GO:0016787">
    <property type="term" value="F:hydrolase activity"/>
    <property type="evidence" value="ECO:0007669"/>
    <property type="project" value="UniProtKB-KW"/>
</dbReference>
<organism evidence="2 3">
    <name type="scientific">Naasia lichenicola</name>
    <dbReference type="NCBI Taxonomy" id="2565933"/>
    <lineage>
        <taxon>Bacteria</taxon>
        <taxon>Bacillati</taxon>
        <taxon>Actinomycetota</taxon>
        <taxon>Actinomycetes</taxon>
        <taxon>Micrococcales</taxon>
        <taxon>Microbacteriaceae</taxon>
        <taxon>Naasia</taxon>
    </lineage>
</organism>
<dbReference type="InterPro" id="IPR002925">
    <property type="entry name" value="Dienelactn_hydro"/>
</dbReference>
<reference evidence="2 3" key="1">
    <citation type="submission" date="2019-04" db="EMBL/GenBank/DDBJ databases">
        <authorList>
            <person name="Jiang L."/>
        </authorList>
    </citation>
    <scope>NUCLEOTIDE SEQUENCE [LARGE SCALE GENOMIC DNA]</scope>
    <source>
        <strain evidence="2 3">YIM 131853</strain>
    </source>
</reference>
<dbReference type="PANTHER" id="PTHR46623">
    <property type="entry name" value="CARBOXYMETHYLENEBUTENOLIDASE-RELATED"/>
    <property type="match status" value="1"/>
</dbReference>
<accession>A0A4S4FHZ6</accession>
<dbReference type="Pfam" id="PF01738">
    <property type="entry name" value="DLH"/>
    <property type="match status" value="1"/>
</dbReference>
<keyword evidence="3" id="KW-1185">Reference proteome</keyword>
<sequence length="226" mass="24295">MAETEVHPDRCGARRIGGIEEWPSWPSGDRVERVATIVLFHSVLGVRQGERDASARLSAEGHTVLVPDLYDGPVFDSYKRAMGFASVLGDEKLGGRALAAVADLPDGFIVGGFSQGSSVAYGVATQRRVGALLQFAGVNLLEWFGADAALPAGLDGQAHFMTDDSFREPQFEEQAIADVAKGGGRLEVFEYPGTGHLFTDPTLPDEYDAEATELMWSRVLPFVAAH</sequence>
<dbReference type="Proteomes" id="UP000309133">
    <property type="component" value="Unassembled WGS sequence"/>
</dbReference>
<evidence type="ECO:0000313" key="3">
    <source>
        <dbReference type="Proteomes" id="UP000309133"/>
    </source>
</evidence>
<comment type="caution">
    <text evidence="2">The sequence shown here is derived from an EMBL/GenBank/DDBJ whole genome shotgun (WGS) entry which is preliminary data.</text>
</comment>
<keyword evidence="2" id="KW-0378">Hydrolase</keyword>
<protein>
    <submittedName>
        <fullName evidence="2">Dienelactone hydrolase</fullName>
    </submittedName>
</protein>